<organism evidence="1">
    <name type="scientific">uncultured Woeseiaceae bacterium</name>
    <dbReference type="NCBI Taxonomy" id="1983305"/>
    <lineage>
        <taxon>Bacteria</taxon>
        <taxon>Pseudomonadati</taxon>
        <taxon>Pseudomonadota</taxon>
        <taxon>Gammaproteobacteria</taxon>
        <taxon>Woeseiales</taxon>
        <taxon>Woeseiaceae</taxon>
        <taxon>environmental samples</taxon>
    </lineage>
</organism>
<dbReference type="AlphaFoldDB" id="A0A7D9D5A1"/>
<evidence type="ECO:0000313" key="1">
    <source>
        <dbReference type="EMBL" id="VUX56359.1"/>
    </source>
</evidence>
<proteinExistence type="predicted"/>
<protein>
    <submittedName>
        <fullName evidence="1">Uncharacterized protein</fullName>
    </submittedName>
</protein>
<accession>A0A7D9D5A1</accession>
<name>A0A7D9D5A1_9GAMM</name>
<sequence length="61" mass="6804">MYDVDGPFGKGVRRVTYLVTQSQKIQDALQADVMVGKHREFVQKAIVLRESAGMKVENPPA</sequence>
<reference evidence="1" key="1">
    <citation type="submission" date="2019-07" db="EMBL/GenBank/DDBJ databases">
        <authorList>
            <person name="Weber M."/>
            <person name="Kostadinov I."/>
            <person name="Kostadinov D I."/>
        </authorList>
    </citation>
    <scope>NUCLEOTIDE SEQUENCE</scope>
    <source>
        <strain evidence="1">Gfbio:sag-sample-m06:053724c1-46a9-4a36-b237-ea2bf867836b</strain>
    </source>
</reference>
<gene>
    <name evidence="1" type="ORF">JTBM06_V1_690001</name>
</gene>
<dbReference type="EMBL" id="LR633967">
    <property type="protein sequence ID" value="VUX56359.1"/>
    <property type="molecule type" value="Genomic_DNA"/>
</dbReference>